<dbReference type="AlphaFoldDB" id="A0A7G9ZA71"/>
<gene>
    <name evidence="1" type="ORF">HJKONFEM_00005</name>
</gene>
<dbReference type="InterPro" id="IPR036388">
    <property type="entry name" value="WH-like_DNA-bd_sf"/>
</dbReference>
<dbReference type="EMBL" id="MT631681">
    <property type="protein sequence ID" value="QNO57155.1"/>
    <property type="molecule type" value="Genomic_DNA"/>
</dbReference>
<dbReference type="SUPFAM" id="SSF46785">
    <property type="entry name" value="Winged helix' DNA-binding domain"/>
    <property type="match status" value="1"/>
</dbReference>
<dbReference type="Gene3D" id="1.10.10.10">
    <property type="entry name" value="Winged helix-like DNA-binding domain superfamily/Winged helix DNA-binding domain"/>
    <property type="match status" value="1"/>
</dbReference>
<proteinExistence type="predicted"/>
<accession>A0A7G9ZA71</accession>
<evidence type="ECO:0008006" key="2">
    <source>
        <dbReference type="Google" id="ProtNLM"/>
    </source>
</evidence>
<name>A0A7G9ZA71_9EURY</name>
<dbReference type="InterPro" id="IPR036390">
    <property type="entry name" value="WH_DNA-bd_sf"/>
</dbReference>
<reference evidence="1" key="1">
    <citation type="submission" date="2020-06" db="EMBL/GenBank/DDBJ databases">
        <title>Unique genomic features of the anaerobic methanotrophic archaea.</title>
        <authorList>
            <person name="Chadwick G.L."/>
            <person name="Skennerton C.T."/>
            <person name="Laso-Perez R."/>
            <person name="Leu A.O."/>
            <person name="Speth D.R."/>
            <person name="Yu H."/>
            <person name="Morgan-Lang C."/>
            <person name="Hatzenpichler R."/>
            <person name="Goudeau D."/>
            <person name="Malmstrom R."/>
            <person name="Brazelton W.J."/>
            <person name="Woyke T."/>
            <person name="Hallam S.J."/>
            <person name="Tyson G.W."/>
            <person name="Wegener G."/>
            <person name="Boetius A."/>
            <person name="Orphan V."/>
        </authorList>
    </citation>
    <scope>NUCLEOTIDE SEQUENCE</scope>
</reference>
<organism evidence="1">
    <name type="scientific">Candidatus Methanophaga sp. ANME-1 ERB7</name>
    <dbReference type="NCBI Taxonomy" id="2759913"/>
    <lineage>
        <taxon>Archaea</taxon>
        <taxon>Methanobacteriati</taxon>
        <taxon>Methanobacteriota</taxon>
        <taxon>Stenosarchaea group</taxon>
        <taxon>Methanomicrobia</taxon>
        <taxon>Candidatus Methanophagales</taxon>
        <taxon>Candidatus Methanophagaceae</taxon>
        <taxon>Candidatus Methanophaga</taxon>
    </lineage>
</organism>
<protein>
    <recommendedName>
        <fullName evidence="2">Transcription regulator TrmB N-terminal domain-containing protein</fullName>
    </recommendedName>
</protein>
<dbReference type="Pfam" id="PF13412">
    <property type="entry name" value="HTH_24"/>
    <property type="match status" value="1"/>
</dbReference>
<sequence length="55" mass="6462">MQIKAEIKEELAEDVLYEFINANRGLSIYEISERLGWNAEEVYNMVKRLEDDGLI</sequence>
<evidence type="ECO:0000313" key="1">
    <source>
        <dbReference type="EMBL" id="QNO57155.1"/>
    </source>
</evidence>